<proteinExistence type="predicted"/>
<sequence length="215" mass="24554">MSCAAINCTNRHSQGSSVQFFRFPLGDTRRLQQWLVNIRRDKWKPTASSRLCSLHFEDNCFFTNNKGQVRLTTAAVPTIFSFPDHLQKRSQHTRRRQRSGDVVLRDAEAVEEIVRVIVDESNGASEIHPGGLCNISYSHLPCRPSVPSDTVCHPLDHTYMAESPETLTNNLNLAKGELVAYRKQLKLQSARIRRLKKKVTSLSSIVSELRRERRL</sequence>
<dbReference type="Proteomes" id="UP000281406">
    <property type="component" value="Unassembled WGS sequence"/>
</dbReference>
<organism evidence="8 9">
    <name type="scientific">Anabarilius grahami</name>
    <name type="common">Kanglang fish</name>
    <name type="synonym">Barilius grahami</name>
    <dbReference type="NCBI Taxonomy" id="495550"/>
    <lineage>
        <taxon>Eukaryota</taxon>
        <taxon>Metazoa</taxon>
        <taxon>Chordata</taxon>
        <taxon>Craniata</taxon>
        <taxon>Vertebrata</taxon>
        <taxon>Euteleostomi</taxon>
        <taxon>Actinopterygii</taxon>
        <taxon>Neopterygii</taxon>
        <taxon>Teleostei</taxon>
        <taxon>Ostariophysi</taxon>
        <taxon>Cypriniformes</taxon>
        <taxon>Xenocyprididae</taxon>
        <taxon>Xenocypridinae</taxon>
        <taxon>Xenocypridinae incertae sedis</taxon>
        <taxon>Anabarilius</taxon>
    </lineage>
</organism>
<evidence type="ECO:0000259" key="7">
    <source>
        <dbReference type="PROSITE" id="PS50950"/>
    </source>
</evidence>
<comment type="caution">
    <text evidence="8">The sequence shown here is derived from an EMBL/GenBank/DDBJ whole genome shotgun (WGS) entry which is preliminary data.</text>
</comment>
<keyword evidence="1" id="KW-0479">Metal-binding</keyword>
<evidence type="ECO:0000256" key="5">
    <source>
        <dbReference type="PROSITE-ProRule" id="PRU00309"/>
    </source>
</evidence>
<evidence type="ECO:0000313" key="8">
    <source>
        <dbReference type="EMBL" id="ROL47383.1"/>
    </source>
</evidence>
<keyword evidence="9" id="KW-1185">Reference proteome</keyword>
<dbReference type="SMART" id="SM00980">
    <property type="entry name" value="THAP"/>
    <property type="match status" value="1"/>
</dbReference>
<dbReference type="InterPro" id="IPR026521">
    <property type="entry name" value="THAP2"/>
</dbReference>
<evidence type="ECO:0000313" key="9">
    <source>
        <dbReference type="Proteomes" id="UP000281406"/>
    </source>
</evidence>
<dbReference type="SUPFAM" id="SSF57716">
    <property type="entry name" value="Glucocorticoid receptor-like (DNA-binding domain)"/>
    <property type="match status" value="1"/>
</dbReference>
<dbReference type="SMART" id="SM00692">
    <property type="entry name" value="DM3"/>
    <property type="match status" value="1"/>
</dbReference>
<name>A0A3N0YME6_ANAGA</name>
<dbReference type="PROSITE" id="PS50950">
    <property type="entry name" value="ZF_THAP"/>
    <property type="match status" value="1"/>
</dbReference>
<evidence type="ECO:0000256" key="6">
    <source>
        <dbReference type="SAM" id="Coils"/>
    </source>
</evidence>
<dbReference type="OrthoDB" id="7312725at2759"/>
<evidence type="ECO:0000256" key="4">
    <source>
        <dbReference type="ARBA" id="ARBA00023125"/>
    </source>
</evidence>
<dbReference type="PANTHER" id="PTHR47696:SF2">
    <property type="entry name" value="PROVISIONAL ORTHOLOG OF THAP DOMAIN CONTAINING 1"/>
    <property type="match status" value="1"/>
</dbReference>
<feature type="coiled-coil region" evidence="6">
    <location>
        <begin position="178"/>
        <end position="212"/>
    </location>
</feature>
<evidence type="ECO:0000256" key="1">
    <source>
        <dbReference type="ARBA" id="ARBA00022723"/>
    </source>
</evidence>
<dbReference type="EMBL" id="RJVU01035392">
    <property type="protein sequence ID" value="ROL47383.1"/>
    <property type="molecule type" value="Genomic_DNA"/>
</dbReference>
<dbReference type="GO" id="GO:0008270">
    <property type="term" value="F:zinc ion binding"/>
    <property type="evidence" value="ECO:0007669"/>
    <property type="project" value="UniProtKB-KW"/>
</dbReference>
<evidence type="ECO:0000256" key="2">
    <source>
        <dbReference type="ARBA" id="ARBA00022771"/>
    </source>
</evidence>
<dbReference type="PANTHER" id="PTHR47696">
    <property type="entry name" value="THAP DOMAIN-CONTAINING PROTEIN 2"/>
    <property type="match status" value="1"/>
</dbReference>
<gene>
    <name evidence="8" type="ORF">DPX16_13098</name>
</gene>
<feature type="domain" description="THAP-type" evidence="7">
    <location>
        <begin position="1"/>
        <end position="80"/>
    </location>
</feature>
<reference evidence="8 9" key="1">
    <citation type="submission" date="2018-10" db="EMBL/GenBank/DDBJ databases">
        <title>Genome assembly for a Yunnan-Guizhou Plateau 3E fish, Anabarilius grahami (Regan), and its evolutionary and genetic applications.</title>
        <authorList>
            <person name="Jiang W."/>
        </authorList>
    </citation>
    <scope>NUCLEOTIDE SEQUENCE [LARGE SCALE GENOMIC DNA]</scope>
    <source>
        <strain evidence="8">AG-KIZ</strain>
        <tissue evidence="8">Muscle</tissue>
    </source>
</reference>
<accession>A0A3N0YME6</accession>
<keyword evidence="3" id="KW-0862">Zinc</keyword>
<dbReference type="GO" id="GO:0003677">
    <property type="term" value="F:DNA binding"/>
    <property type="evidence" value="ECO:0007669"/>
    <property type="project" value="UniProtKB-UniRule"/>
</dbReference>
<keyword evidence="6" id="KW-0175">Coiled coil</keyword>
<dbReference type="AlphaFoldDB" id="A0A3N0YME6"/>
<dbReference type="Pfam" id="PF05485">
    <property type="entry name" value="THAP"/>
    <property type="match status" value="1"/>
</dbReference>
<keyword evidence="4 5" id="KW-0238">DNA-binding</keyword>
<dbReference type="InterPro" id="IPR006612">
    <property type="entry name" value="THAP_Znf"/>
</dbReference>
<keyword evidence="2 5" id="KW-0863">Zinc-finger</keyword>
<evidence type="ECO:0000256" key="3">
    <source>
        <dbReference type="ARBA" id="ARBA00022833"/>
    </source>
</evidence>
<protein>
    <submittedName>
        <fullName evidence="8">THAP domain-containing protein 4</fullName>
    </submittedName>
</protein>